<keyword evidence="4 6" id="KW-0819">tRNA processing</keyword>
<accession>A0A7H1DM68</accession>
<protein>
    <recommendedName>
        <fullName evidence="6">Maturase K</fullName>
    </recommendedName>
    <alternativeName>
        <fullName evidence="6">Intron maturase</fullName>
    </alternativeName>
</protein>
<comment type="subcellular location">
    <subcellularLocation>
        <location evidence="6">Plastid</location>
        <location evidence="6">Chloroplast</location>
    </subcellularLocation>
</comment>
<dbReference type="GO" id="GO:0003723">
    <property type="term" value="F:RNA binding"/>
    <property type="evidence" value="ECO:0007669"/>
    <property type="project" value="UniProtKB-KW"/>
</dbReference>
<evidence type="ECO:0000313" key="10">
    <source>
        <dbReference type="EMBL" id="QNS37973.1"/>
    </source>
</evidence>
<proteinExistence type="inferred from homology"/>
<dbReference type="GO" id="GO:0009507">
    <property type="term" value="C:chloroplast"/>
    <property type="evidence" value="ECO:0007669"/>
    <property type="project" value="UniProtKB-SubCell"/>
</dbReference>
<reference evidence="10" key="1">
    <citation type="submission" date="2018-11" db="EMBL/GenBank/DDBJ databases">
        <title>The complete chloroplast genome of Saururus chinensis collected from Hubei, China.</title>
        <authorList>
            <person name="Kwak M."/>
        </authorList>
    </citation>
    <scope>NUCLEOTIDE SEQUENCE</scope>
</reference>
<dbReference type="PANTHER" id="PTHR34811">
    <property type="entry name" value="MATURASE K"/>
    <property type="match status" value="1"/>
</dbReference>
<dbReference type="GO" id="GO:0006397">
    <property type="term" value="P:mRNA processing"/>
    <property type="evidence" value="ECO:0007669"/>
    <property type="project" value="UniProtKB-KW"/>
</dbReference>
<evidence type="ECO:0000256" key="6">
    <source>
        <dbReference type="HAMAP-Rule" id="MF_01390"/>
    </source>
</evidence>
<evidence type="ECO:0000256" key="7">
    <source>
        <dbReference type="RuleBase" id="RU004226"/>
    </source>
</evidence>
<keyword evidence="3 6" id="KW-0507">mRNA processing</keyword>
<geneLocation type="chloroplast" evidence="11"/>
<dbReference type="EMBL" id="MK134900">
    <property type="protein sequence ID" value="QNS38060.1"/>
    <property type="molecule type" value="Genomic_DNA"/>
</dbReference>
<dbReference type="GO" id="GO:0008380">
    <property type="term" value="P:RNA splicing"/>
    <property type="evidence" value="ECO:0007669"/>
    <property type="project" value="UniProtKB-UniRule"/>
</dbReference>
<reference evidence="12" key="3">
    <citation type="journal article" date="2019" name="Mitochondrial DNA Part B Resour">
        <title>Characterization of the complete plastome of medicinal plant Saururus chinensis (Saururaceae).</title>
        <authorList>
            <person name="Jin L."/>
            <person name="Yang J."/>
            <person name="Liu C."/>
            <person name="He M."/>
            <person name="Yan H."/>
        </authorList>
    </citation>
    <scope>NUCLEOTIDE SEQUENCE</scope>
</reference>
<dbReference type="InterPro" id="IPR024937">
    <property type="entry name" value="Domain_X"/>
</dbReference>
<dbReference type="EMBL" id="MN263891">
    <property type="protein sequence ID" value="QQY98063.1"/>
    <property type="molecule type" value="Genomic_DNA"/>
</dbReference>
<evidence type="ECO:0000313" key="11">
    <source>
        <dbReference type="EMBL" id="QNS38060.1"/>
    </source>
</evidence>
<evidence type="ECO:0000256" key="1">
    <source>
        <dbReference type="ARBA" id="ARBA00006621"/>
    </source>
</evidence>
<sequence>MEKLQGYLETFRSGQTQFLYPLLFQEYIYALAHDHGLNGPVLYESMENLGYDNKSSSLIVKRLIIRMHQQNHFLISVNDFHQNLFWGNKKNLDSKIISEAFAVIVEIPFSLQLVSYLEKKKEIAKSHNLRSIHSIFPFFEDKLLYLNHVLNILIPYPIHPEILVQTLRYWIQDVSSLHLLRIFFYEYRNSNSLISKKKSISFSKEENQRLSLFLYNFYVYECESIFVFLRKQSSHLRSISSEAFLERIHFYGKIEHLAVVFCNDFQKTLRLLKNPFMHYVRYQGKSILISKGTPLLMKKWKYHLIHLWQCHFYLWSQPHRIHINQLYNRSFHFLGYLSSVRINLSVVRSKMLENSFLIETSIKKFETIVPITSLINSLANEKFCNLSGHPVSKPIRTDSSDSDIMERFGRICRNLSHYYSGSSKKQILYRIKYILRLSCARTLARKHKSTVRTFLKRLGSEFLEEFLTEEEQVLSFIFPRAYSTSHRSNKERIWYLDIIHINDLANHE</sequence>
<evidence type="ECO:0000256" key="4">
    <source>
        <dbReference type="ARBA" id="ARBA00022694"/>
    </source>
</evidence>
<organism evidence="11">
    <name type="scientific">Saururus chinensis</name>
    <dbReference type="NCBI Taxonomy" id="54806"/>
    <lineage>
        <taxon>Eukaryota</taxon>
        <taxon>Viridiplantae</taxon>
        <taxon>Streptophyta</taxon>
        <taxon>Embryophyta</taxon>
        <taxon>Tracheophyta</taxon>
        <taxon>Spermatophyta</taxon>
        <taxon>Magnoliopsida</taxon>
        <taxon>Magnoliidae</taxon>
        <taxon>Piperales</taxon>
        <taxon>Saururaceae</taxon>
        <taxon>Saururus</taxon>
    </lineage>
</organism>
<keyword evidence="7 11" id="KW-0150">Chloroplast</keyword>
<evidence type="ECO:0000256" key="3">
    <source>
        <dbReference type="ARBA" id="ARBA00022664"/>
    </source>
</evidence>
<comment type="function">
    <text evidence="6 7">Usually encoded in the trnK tRNA gene intron. Probably assists in splicing its own and other chloroplast group II introns.</text>
</comment>
<keyword evidence="2 7" id="KW-0934">Plastid</keyword>
<keyword evidence="5 6" id="KW-0694">RNA-binding</keyword>
<dbReference type="HAMAP" id="MF_01390">
    <property type="entry name" value="MatK"/>
    <property type="match status" value="1"/>
</dbReference>
<feature type="domain" description="Maturase MatK N-terminal" evidence="9">
    <location>
        <begin position="1"/>
        <end position="335"/>
    </location>
</feature>
<reference evidence="11" key="2">
    <citation type="submission" date="2018-11" db="EMBL/GenBank/DDBJ databases">
        <title>The complete chloroplast genome of Saururus chinensis collected from Jiangxi, China.</title>
        <authorList>
            <person name="Kwak M."/>
        </authorList>
    </citation>
    <scope>NUCLEOTIDE SEQUENCE</scope>
</reference>
<evidence type="ECO:0000259" key="8">
    <source>
        <dbReference type="Pfam" id="PF01348"/>
    </source>
</evidence>
<dbReference type="EMBL" id="MK134899">
    <property type="protein sequence ID" value="QNS37973.1"/>
    <property type="molecule type" value="Genomic_DNA"/>
</dbReference>
<comment type="similarity">
    <text evidence="1 6">Belongs to the intron maturase 2 family. MatK subfamily.</text>
</comment>
<dbReference type="GO" id="GO:0008033">
    <property type="term" value="P:tRNA processing"/>
    <property type="evidence" value="ECO:0007669"/>
    <property type="project" value="UniProtKB-KW"/>
</dbReference>
<name>A0A7H1DM68_9MAGN</name>
<dbReference type="InterPro" id="IPR002866">
    <property type="entry name" value="Maturase_MatK"/>
</dbReference>
<evidence type="ECO:0000259" key="9">
    <source>
        <dbReference type="Pfam" id="PF01824"/>
    </source>
</evidence>
<gene>
    <name evidence="6 11" type="primary">matK</name>
</gene>
<feature type="domain" description="Domain X" evidence="8">
    <location>
        <begin position="363"/>
        <end position="473"/>
    </location>
</feature>
<dbReference type="Pfam" id="PF01824">
    <property type="entry name" value="MatK_N"/>
    <property type="match status" value="1"/>
</dbReference>
<evidence type="ECO:0000256" key="5">
    <source>
        <dbReference type="ARBA" id="ARBA00022884"/>
    </source>
</evidence>
<dbReference type="RefSeq" id="YP_009935572.1">
    <property type="nucleotide sequence ID" value="NC_050853.1"/>
</dbReference>
<dbReference type="InterPro" id="IPR024942">
    <property type="entry name" value="Maturase_MatK_N"/>
</dbReference>
<evidence type="ECO:0000256" key="2">
    <source>
        <dbReference type="ARBA" id="ARBA00022640"/>
    </source>
</evidence>
<evidence type="ECO:0000313" key="12">
    <source>
        <dbReference type="EMBL" id="QQY98063.1"/>
    </source>
</evidence>
<dbReference type="PANTHER" id="PTHR34811:SF1">
    <property type="entry name" value="MATURASE K"/>
    <property type="match status" value="1"/>
</dbReference>
<dbReference type="Pfam" id="PF01348">
    <property type="entry name" value="Intron_maturas2"/>
    <property type="match status" value="1"/>
</dbReference>
<dbReference type="GeneID" id="59432433"/>
<dbReference type="AlphaFoldDB" id="A0A7H1DM68"/>